<feature type="compositionally biased region" description="Gly residues" evidence="1">
    <location>
        <begin position="73"/>
        <end position="83"/>
    </location>
</feature>
<reference evidence="3 4" key="1">
    <citation type="journal article" date="2018" name="Mol. Biol. Evol.">
        <title>Broad Genomic Sampling Reveals a Smut Pathogenic Ancestry of the Fungal Clade Ustilaginomycotina.</title>
        <authorList>
            <person name="Kijpornyongpan T."/>
            <person name="Mondo S.J."/>
            <person name="Barry K."/>
            <person name="Sandor L."/>
            <person name="Lee J."/>
            <person name="Lipzen A."/>
            <person name="Pangilinan J."/>
            <person name="LaButti K."/>
            <person name="Hainaut M."/>
            <person name="Henrissat B."/>
            <person name="Grigoriev I.V."/>
            <person name="Spatafora J.W."/>
            <person name="Aime M.C."/>
        </authorList>
    </citation>
    <scope>NUCLEOTIDE SEQUENCE [LARGE SCALE GENOMIC DNA]</scope>
    <source>
        <strain evidence="3 4">MCA 4718</strain>
    </source>
</reference>
<dbReference type="Gene3D" id="3.40.50.300">
    <property type="entry name" value="P-loop containing nucleotide triphosphate hydrolases"/>
    <property type="match status" value="1"/>
</dbReference>
<accession>A0A316UF37</accession>
<dbReference type="GeneID" id="37013101"/>
<feature type="region of interest" description="Disordered" evidence="1">
    <location>
        <begin position="21"/>
        <end position="92"/>
    </location>
</feature>
<dbReference type="AlphaFoldDB" id="A0A316UF37"/>
<dbReference type="RefSeq" id="XP_025351019.1">
    <property type="nucleotide sequence ID" value="XM_025491367.1"/>
</dbReference>
<dbReference type="SUPFAM" id="SSF52540">
    <property type="entry name" value="P-loop containing nucleoside triphosphate hydrolases"/>
    <property type="match status" value="1"/>
</dbReference>
<feature type="transmembrane region" description="Helical" evidence="2">
    <location>
        <begin position="174"/>
        <end position="194"/>
    </location>
</feature>
<evidence type="ECO:0008006" key="5">
    <source>
        <dbReference type="Google" id="ProtNLM"/>
    </source>
</evidence>
<evidence type="ECO:0000256" key="2">
    <source>
        <dbReference type="SAM" id="Phobius"/>
    </source>
</evidence>
<dbReference type="InterPro" id="IPR027417">
    <property type="entry name" value="P-loop_NTPase"/>
</dbReference>
<protein>
    <recommendedName>
        <fullName evidence="5">P-loop containing nucleoside triphosphate hydrolase protein</fullName>
    </recommendedName>
</protein>
<evidence type="ECO:0000313" key="4">
    <source>
        <dbReference type="Proteomes" id="UP000245942"/>
    </source>
</evidence>
<feature type="region of interest" description="Disordered" evidence="1">
    <location>
        <begin position="111"/>
        <end position="154"/>
    </location>
</feature>
<keyword evidence="2" id="KW-1133">Transmembrane helix</keyword>
<evidence type="ECO:0000313" key="3">
    <source>
        <dbReference type="EMBL" id="PWN23859.1"/>
    </source>
</evidence>
<dbReference type="EMBL" id="KZ819321">
    <property type="protein sequence ID" value="PWN23859.1"/>
    <property type="molecule type" value="Genomic_DNA"/>
</dbReference>
<gene>
    <name evidence="3" type="ORF">BCV69DRAFT_279769</name>
</gene>
<name>A0A316UF37_9BASI</name>
<dbReference type="Proteomes" id="UP000245942">
    <property type="component" value="Unassembled WGS sequence"/>
</dbReference>
<dbReference type="OrthoDB" id="2548520at2759"/>
<proteinExistence type="predicted"/>
<organism evidence="3 4">
    <name type="scientific">Pseudomicrostroma glucosiphilum</name>
    <dbReference type="NCBI Taxonomy" id="1684307"/>
    <lineage>
        <taxon>Eukaryota</taxon>
        <taxon>Fungi</taxon>
        <taxon>Dikarya</taxon>
        <taxon>Basidiomycota</taxon>
        <taxon>Ustilaginomycotina</taxon>
        <taxon>Exobasidiomycetes</taxon>
        <taxon>Microstromatales</taxon>
        <taxon>Microstromatales incertae sedis</taxon>
        <taxon>Pseudomicrostroma</taxon>
    </lineage>
</organism>
<keyword evidence="2" id="KW-0472">Membrane</keyword>
<feature type="compositionally biased region" description="Low complexity" evidence="1">
    <location>
        <begin position="21"/>
        <end position="63"/>
    </location>
</feature>
<keyword evidence="2" id="KW-0812">Transmembrane</keyword>
<keyword evidence="4" id="KW-1185">Reference proteome</keyword>
<evidence type="ECO:0000256" key="1">
    <source>
        <dbReference type="SAM" id="MobiDB-lite"/>
    </source>
</evidence>
<sequence length="390" mass="40670">MSFARASGSRFASVGVAGSSARLAGGSSVRTLREGSVPASSSSFYSYSSSYPTPSTSSTTVFRPPTPPVSVGSGAGTGAGAGGAKAAHTRFSASTPPKISVIRSHGVVKSSSSASLNLPGGSSRQPPPSRSSSKSSAASSSSSSSSSSGTSSRAWRPKLKFNAHAPPKGGWCSIVYSISLGLGLGFGMIVFPLLRDTIHCEGAQQGEKKSGNQARGAGGKPAYGLDQVTLICLVGVGSSGKSTQAARLPKRFEGFEVISGVSSVDQVHKEVQKRADKNGEKETLLVLDGYPATLEEAQKIEKETCPIFVVLYFDLPKEKYAERAGDSSSPQDWDKGSSAVLPLVKHFRNRGNILEISADWDSADEVWEQVEAKVEQVLELKEMGEDVSVA</sequence>